<keyword evidence="5" id="KW-0067">ATP-binding</keyword>
<feature type="region of interest" description="Disordered" evidence="7">
    <location>
        <begin position="1229"/>
        <end position="1248"/>
    </location>
</feature>
<dbReference type="PROSITE" id="PS50096">
    <property type="entry name" value="IQ"/>
    <property type="match status" value="1"/>
</dbReference>
<dbReference type="EMBL" id="JATAAI010000009">
    <property type="protein sequence ID" value="KAK1743226.1"/>
    <property type="molecule type" value="Genomic_DNA"/>
</dbReference>
<feature type="region of interest" description="Disordered" evidence="7">
    <location>
        <begin position="46"/>
        <end position="66"/>
    </location>
</feature>
<dbReference type="Gene3D" id="3.10.580.10">
    <property type="entry name" value="CBS-domain"/>
    <property type="match status" value="8"/>
</dbReference>
<feature type="domain" description="Myosin motor" evidence="10">
    <location>
        <begin position="129"/>
        <end position="883"/>
    </location>
</feature>
<feature type="domain" description="CBS" evidence="9">
    <location>
        <begin position="1821"/>
        <end position="1878"/>
    </location>
</feature>
<dbReference type="Gene3D" id="1.20.5.4820">
    <property type="match status" value="1"/>
</dbReference>
<accession>A0AAD8YB55</accession>
<keyword evidence="2 5" id="KW-0518">Myosin</keyword>
<evidence type="ECO:0000256" key="7">
    <source>
        <dbReference type="SAM" id="MobiDB-lite"/>
    </source>
</evidence>
<evidence type="ECO:0000259" key="10">
    <source>
        <dbReference type="PROSITE" id="PS51456"/>
    </source>
</evidence>
<feature type="domain" description="CBS" evidence="9">
    <location>
        <begin position="2167"/>
        <end position="2224"/>
    </location>
</feature>
<dbReference type="InterPro" id="IPR046342">
    <property type="entry name" value="CBS_dom_sf"/>
</dbReference>
<comment type="similarity">
    <text evidence="5">Belongs to the TRAFAC class myosin-kinesin ATPase superfamily. Myosin family.</text>
</comment>
<dbReference type="InterPro" id="IPR027417">
    <property type="entry name" value="P-loop_NTPase"/>
</dbReference>
<dbReference type="GO" id="GO:0016459">
    <property type="term" value="C:myosin complex"/>
    <property type="evidence" value="ECO:0007669"/>
    <property type="project" value="UniProtKB-KW"/>
</dbReference>
<feature type="region of interest" description="Disordered" evidence="7">
    <location>
        <begin position="734"/>
        <end position="754"/>
    </location>
</feature>
<feature type="region of interest" description="Disordered" evidence="7">
    <location>
        <begin position="2083"/>
        <end position="2104"/>
    </location>
</feature>
<evidence type="ECO:0000256" key="4">
    <source>
        <dbReference type="PROSITE-ProRule" id="PRU00703"/>
    </source>
</evidence>
<evidence type="ECO:0000256" key="2">
    <source>
        <dbReference type="ARBA" id="ARBA00023123"/>
    </source>
</evidence>
<dbReference type="GO" id="GO:0005524">
    <property type="term" value="F:ATP binding"/>
    <property type="evidence" value="ECO:0007669"/>
    <property type="project" value="UniProtKB-UniRule"/>
</dbReference>
<gene>
    <name evidence="11" type="ORF">QTG54_005847</name>
</gene>
<dbReference type="CDD" id="cd17781">
    <property type="entry name" value="CBS_pair_MUG70_1"/>
    <property type="match status" value="4"/>
</dbReference>
<feature type="compositionally biased region" description="Basic residues" evidence="7">
    <location>
        <begin position="671"/>
        <end position="680"/>
    </location>
</feature>
<sequence>MQYSSLNTAMAPRTPGKAAAGTVDVVTGKAKVEYFLDPTLVLESDSNDSALTPATRTPSKRKVDENDDSALFTSKHLFMPCSIVKEIEVDEDDKVEGEVPVLVKTSDGQLHKIRDKNQLTQLVAPDDYTGIPDVLHLPNVTDASLLHALRVRYKRDEIYTSAGPILMSVNPYKSITLPGGEDIYSDSRMLLYRNSTKGIAGLETPSKNSVADDKALPCHLFQVADRALNSLLSSVLTTEIEPHMEEEDPMIMMEKDHDQKRKNHVVRNQSVIISGESGAGKTEATKKIMQYLARVTKVKGTTDNTNNKKEDGEANGAMASLEDRVLSSNPLLESFGNARTLKNDNSSRFGKFIKISFNTKTGADEATLQKFGLENGIASFRYLGNRATLKSRRDVSGFAETMSCLSQIGLSDSEKDDVLGIIAAVLHIGNIDFELDKGDDEDHSGAGEKAKITASSEASLKTACTLLGLDEANVSEAMLTKLLSVGGKTIHKPQDMAQACDKRDALAKLVYSSLFTWMVSKVNATLASHDAVIAEPGFSPPPVKYNPDPTGFIGVLDIYGFENFDTNGFEQLLINYANEKLQRHFNRHLFEVEQNLYSSEGVDWTYISFNDNKPCLELIEGGGGNVGLLSTLDDCGGMGTATERDVNFLAQIHQKFGGSKGASNSNNSVAHSKKKKKKKSVSSSQKENEAHQNFIMPKFRQDREFIVIHYAGEVRYTVTGFVEKNVETLSNELKDLATPPSPSHDATGTPARRSTIRGVSVASQFRTSLQMLVMDLECTQPHYVRCIKPNTMKSPNAFESGEVLRQLRYAGMMETIRIRREGYALREEHESFYKSRSEKGRRNQSLSEGTVQEIKLTDAEWQIGHTKIFLKRELASKLEFLAHLRVHIAARIVGKFGRRVAQKRASKLLSSWGRFRVFVLRKNRKIAAVNKISSAFRMHKERKAYRSVLACTVRLQCLGRRVVARERVRKLRDPYWDKTFKELNVLHSEMLSQLDKAAGAKDFKAAANLEKKIAPLKEALELKRPLTRSVLESRISEVQILLDDAVARKNFQECAPLQDKLEGLVKQRADLPTIEELKEAVRLAEQEVSNAAARRDFTGAASAQAALDKANDRLEEAMGSEGDDEKEDSAPSRFQSRADLECAITEVSKRIDDAIAKKEFNKATEHQTELDELEKLRPTLPSIEELEAKLNEVKSMMDEAIKKKNFKDADALHKDVDDLEKKLDEEKSKMALDENESSSQEGVPTFTNETGDTIIFENRHKLVEEINRYKALLQSALDAKKFKDASRHQQSLDKLEELKSMLPTAEELGEQLAKKKAEMNDAIQKKDFVNAEALNEVVEVLEKKLEEERKHNPVPVPTQKVSSAPVVAKAPIKAAFKDRTNSFDIAKAAAKVAKSAAPLRKERPVSKLRPKAPVIAHSDNTVLAVTQLLASKRGDAAIITDNSGGLAGIITDTDVTRRVVAKQLPASSTRVSDVMTANPSCVSMSDPATDAMVTMVENRFRHLPVTDDSGAIVGVLDIAKCLNDAISKLEKSQEKGSSAAEDAVKQMASLQGAGGNQAAALQALLGPLLSQAFGGQSSPTLRTILAGKPSTIVSPRTTLQETGMMMAEARKAALVVEGGRLVGIFGFKDMMSRAIAKELPLDLTPVSTVMTPNPEAVSPDTTVIEALQIMHDNKFLTLPVCESNGSVIGIVDVMDCVYASGGAEGWRSIFSSAMECDDMTDTASVNSHLTGSVYPRSVKSSKSRKKEGTPVSKLRPKAPMVSATNDSVLAVTQMLASKRGDAAIITDNSGGLAGIITDTDVTRRVVAKQLPASSTRVSDVMTANPSCVSMSDPATDALVTMVENRFRHLPVTDDSGAIVGVLDIAKCLNDAISKLEKSQEKGSSAAEDAVKQMASLQGAGGNQAAALQALLGPLLSQAFGGQSSPTLRTILAGKPSTIVSPRTTLQETGMMMAEARKAALVVEGGRLVGIFGFKDMMSRAIAKELPLDLTPVSTVMTPNPEAVSPDTTVMEALQIMHDNKFLTLPVCESNGSVIGIVDVMDCVYASGGAEGWRSIFSSAMECDDMTDTASVNSHLTGSVYPRSVKTTKSRKKEGTPVSKLRPKAPMVSASNDSVLAVTQMLASKRGDAAIITDNSGGLAGIITDTDVTRRVVAKQLPASSTRVSDVMTANPSCVSMSDPATDALVTMVENRFRHLPVTDDSGAIVGVLDIAKCLNDAISKLEKSQEKGSSAAEDAVKQMASLQGAGGNQAAALQALLGPLLSQAFGGQSSPTLRTILAGKPSTIVSPRTTLQETGMMMAEARKAALVVESGRLVGIFGFKDMMSRAIAKELPLDLTPVSTVMTPNPEAVSPDTTVMEALQIMHDNKFLTLPVCESNGSVIGIVDVMDCVYASGGAEGWRSIFSSAMECDDVTETASVHSYRSSSVRSVKKPQKDNARPVSKLRPKKPILQNESETVLAVTQMLASKRGDAAIITSDGGGLAGIITDTDVTRRVVAKQLSASTTIVSSVMTANPTCVTMSDSAMDALITMVENRFRHLPVTDDNGAIVGVLDIAKCLNDAITKLERTQEKNASSTDDTLKQMASLQGAGGQAAALQALLAPLLAQALGGKSSPTLRSVLAGKPSTIVSPRATLQETGTMMAEARKAALVVEDNVLVGIFGFKDMMTRAIAKELPLELTAVSSVMTPNPESVSPETTVLEALQIMHDNKFLTLPVCEEDGGVVGLVDVLDCVHASGGADGWRSLFDTALDQDDVSSVCSDNASLSRPVVMAVPPNNIPAQVEVGGGGAAFDEMSVGESLTAAHMPITPRSSRKLPSSGDLIAYKVVDGEGHTYVIRAQRTIESITKALEGKVATLDPSTTVFKYFDEDGDEILIKSDECVDEAVRASEQAGNKAVKLSMKSLSSSSNNTLLLAGGAGLVAAVALGAMMLLKPKN</sequence>
<keyword evidence="4" id="KW-0129">CBS domain</keyword>
<dbReference type="PROSITE" id="PS51371">
    <property type="entry name" value="CBS"/>
    <property type="match status" value="11"/>
</dbReference>
<keyword evidence="3 5" id="KW-0505">Motor protein</keyword>
<feature type="domain" description="CBS" evidence="9">
    <location>
        <begin position="1408"/>
        <end position="1467"/>
    </location>
</feature>
<dbReference type="SUPFAM" id="SSF54631">
    <property type="entry name" value="CBS-domain pair"/>
    <property type="match status" value="8"/>
</dbReference>
<feature type="domain" description="CBS" evidence="9">
    <location>
        <begin position="1996"/>
        <end position="2055"/>
    </location>
</feature>
<feature type="region of interest" description="Disordered" evidence="7">
    <location>
        <begin position="657"/>
        <end position="694"/>
    </location>
</feature>
<dbReference type="InterPro" id="IPR000644">
    <property type="entry name" value="CBS_dom"/>
</dbReference>
<feature type="domain" description="CBS" evidence="9">
    <location>
        <begin position="1650"/>
        <end position="1709"/>
    </location>
</feature>
<evidence type="ECO:0000313" key="12">
    <source>
        <dbReference type="Proteomes" id="UP001224775"/>
    </source>
</evidence>
<reference evidence="11" key="1">
    <citation type="submission" date="2023-06" db="EMBL/GenBank/DDBJ databases">
        <title>Survivors Of The Sea: Transcriptome response of Skeletonema marinoi to long-term dormancy.</title>
        <authorList>
            <person name="Pinder M.I.M."/>
            <person name="Kourtchenko O."/>
            <person name="Robertson E.K."/>
            <person name="Larsson T."/>
            <person name="Maumus F."/>
            <person name="Osuna-Cruz C.M."/>
            <person name="Vancaester E."/>
            <person name="Stenow R."/>
            <person name="Vandepoele K."/>
            <person name="Ploug H."/>
            <person name="Bruchert V."/>
            <person name="Godhe A."/>
            <person name="Topel M."/>
        </authorList>
    </citation>
    <scope>NUCLEOTIDE SEQUENCE</scope>
    <source>
        <strain evidence="11">R05AC</strain>
    </source>
</reference>
<evidence type="ECO:0000256" key="1">
    <source>
        <dbReference type="ARBA" id="ARBA00022737"/>
    </source>
</evidence>
<feature type="region of interest" description="Disordered" evidence="7">
    <location>
        <begin position="1734"/>
        <end position="1758"/>
    </location>
</feature>
<comment type="caution">
    <text evidence="11">The sequence shown here is derived from an EMBL/GenBank/DDBJ whole genome shotgun (WGS) entry which is preliminary data.</text>
</comment>
<feature type="transmembrane region" description="Helical" evidence="8">
    <location>
        <begin position="2908"/>
        <end position="2928"/>
    </location>
</feature>
<keyword evidence="5" id="KW-0009">Actin-binding</keyword>
<feature type="compositionally biased region" description="Polar residues" evidence="7">
    <location>
        <begin position="1237"/>
        <end position="1248"/>
    </location>
</feature>
<keyword evidence="5" id="KW-0547">Nucleotide-binding</keyword>
<keyword evidence="1" id="KW-0677">Repeat</keyword>
<evidence type="ECO:0000259" key="9">
    <source>
        <dbReference type="PROSITE" id="PS51371"/>
    </source>
</evidence>
<dbReference type="PANTHER" id="PTHR48108:SF26">
    <property type="entry name" value="CBS DOMAIN-CONTAINING PROTEIN DDB_G0289609"/>
    <property type="match status" value="1"/>
</dbReference>
<evidence type="ECO:0000256" key="3">
    <source>
        <dbReference type="ARBA" id="ARBA00023175"/>
    </source>
</evidence>
<dbReference type="PANTHER" id="PTHR48108">
    <property type="entry name" value="CBS DOMAIN-CONTAINING PROTEIN CBSX2, CHLOROPLASTIC"/>
    <property type="match status" value="1"/>
</dbReference>
<dbReference type="InterPro" id="IPR001609">
    <property type="entry name" value="Myosin_head_motor_dom-like"/>
</dbReference>
<keyword evidence="8" id="KW-1133">Transmembrane helix</keyword>
<dbReference type="SUPFAM" id="SSF54277">
    <property type="entry name" value="CAD &amp; PB1 domains"/>
    <property type="match status" value="1"/>
</dbReference>
<keyword evidence="8" id="KW-0472">Membrane</keyword>
<proteinExistence type="inferred from homology"/>
<feature type="region of interest" description="Disordered" evidence="7">
    <location>
        <begin position="1115"/>
        <end position="1137"/>
    </location>
</feature>
<dbReference type="Gene3D" id="1.20.120.720">
    <property type="entry name" value="Myosin VI head, motor domain, U50 subdomain"/>
    <property type="match status" value="1"/>
</dbReference>
<feature type="region of interest" description="Disordered" evidence="7">
    <location>
        <begin position="2420"/>
        <end position="2441"/>
    </location>
</feature>
<dbReference type="Gene3D" id="1.20.58.530">
    <property type="match status" value="1"/>
</dbReference>
<feature type="domain" description="CBS" evidence="9">
    <location>
        <begin position="2342"/>
        <end position="2401"/>
    </location>
</feature>
<keyword evidence="6" id="KW-0175">Coiled coil</keyword>
<dbReference type="GO" id="GO:0003779">
    <property type="term" value="F:actin binding"/>
    <property type="evidence" value="ECO:0007669"/>
    <property type="project" value="UniProtKB-KW"/>
</dbReference>
<evidence type="ECO:0000313" key="11">
    <source>
        <dbReference type="EMBL" id="KAK1743226.1"/>
    </source>
</evidence>
<dbReference type="SMART" id="SM00242">
    <property type="entry name" value="MYSc"/>
    <property type="match status" value="1"/>
</dbReference>
<dbReference type="GO" id="GO:0003774">
    <property type="term" value="F:cytoskeletal motor activity"/>
    <property type="evidence" value="ECO:0007669"/>
    <property type="project" value="UniProtKB-UniRule"/>
</dbReference>
<keyword evidence="8" id="KW-0812">Transmembrane</keyword>
<dbReference type="Gene3D" id="3.10.20.90">
    <property type="entry name" value="Phosphatidylinositol 3-kinase Catalytic Subunit, Chain A, domain 1"/>
    <property type="match status" value="1"/>
</dbReference>
<dbReference type="InterPro" id="IPR036961">
    <property type="entry name" value="Kinesin_motor_dom_sf"/>
</dbReference>
<keyword evidence="12" id="KW-1185">Reference proteome</keyword>
<dbReference type="Proteomes" id="UP001224775">
    <property type="component" value="Unassembled WGS sequence"/>
</dbReference>
<feature type="domain" description="CBS" evidence="9">
    <location>
        <begin position="1754"/>
        <end position="1813"/>
    </location>
</feature>
<dbReference type="SUPFAM" id="SSF52540">
    <property type="entry name" value="P-loop containing nucleoside triphosphate hydrolases"/>
    <property type="match status" value="1"/>
</dbReference>
<dbReference type="SMART" id="SM00116">
    <property type="entry name" value="CBS"/>
    <property type="match status" value="16"/>
</dbReference>
<name>A0AAD8YB55_9STRA</name>
<evidence type="ECO:0000256" key="8">
    <source>
        <dbReference type="SAM" id="Phobius"/>
    </source>
</evidence>
<evidence type="ECO:0000256" key="5">
    <source>
        <dbReference type="PROSITE-ProRule" id="PRU00782"/>
    </source>
</evidence>
<feature type="compositionally biased region" description="Polar residues" evidence="7">
    <location>
        <begin position="47"/>
        <end position="57"/>
    </location>
</feature>
<protein>
    <submittedName>
        <fullName evidence="11">Myosin, class 29</fullName>
    </submittedName>
</protein>
<dbReference type="Gene3D" id="3.40.850.10">
    <property type="entry name" value="Kinesin motor domain"/>
    <property type="match status" value="2"/>
</dbReference>
<feature type="domain" description="CBS" evidence="9">
    <location>
        <begin position="2683"/>
        <end position="2742"/>
    </location>
</feature>
<dbReference type="PRINTS" id="PR00193">
    <property type="entry name" value="MYOSINHEAVY"/>
</dbReference>
<feature type="domain" description="CBS" evidence="9">
    <location>
        <begin position="2100"/>
        <end position="2159"/>
    </location>
</feature>
<feature type="domain" description="CBS" evidence="9">
    <location>
        <begin position="2509"/>
        <end position="2565"/>
    </location>
</feature>
<feature type="region of interest" description="Actin-binding" evidence="5">
    <location>
        <begin position="769"/>
        <end position="791"/>
    </location>
</feature>
<organism evidence="11 12">
    <name type="scientific">Skeletonema marinoi</name>
    <dbReference type="NCBI Taxonomy" id="267567"/>
    <lineage>
        <taxon>Eukaryota</taxon>
        <taxon>Sar</taxon>
        <taxon>Stramenopiles</taxon>
        <taxon>Ochrophyta</taxon>
        <taxon>Bacillariophyta</taxon>
        <taxon>Coscinodiscophyceae</taxon>
        <taxon>Thalassiosirophycidae</taxon>
        <taxon>Thalassiosirales</taxon>
        <taxon>Skeletonemataceae</taxon>
        <taxon>Skeletonema</taxon>
        <taxon>Skeletonema marinoi-dohrnii complex</taxon>
    </lineage>
</organism>
<dbReference type="Pfam" id="PF00571">
    <property type="entry name" value="CBS"/>
    <property type="match status" value="8"/>
</dbReference>
<feature type="domain" description="CBS" evidence="9">
    <location>
        <begin position="1475"/>
        <end position="1532"/>
    </location>
</feature>
<feature type="coiled-coil region" evidence="6">
    <location>
        <begin position="1305"/>
        <end position="1351"/>
    </location>
</feature>
<feature type="binding site" evidence="5">
    <location>
        <begin position="275"/>
        <end position="282"/>
    </location>
    <ligand>
        <name>ATP</name>
        <dbReference type="ChEBI" id="CHEBI:30616"/>
    </ligand>
</feature>
<dbReference type="Gene3D" id="1.20.5.190">
    <property type="match status" value="1"/>
</dbReference>
<dbReference type="InterPro" id="IPR051462">
    <property type="entry name" value="CBS_domain-containing"/>
</dbReference>
<dbReference type="Pfam" id="PF00063">
    <property type="entry name" value="Myosin_head"/>
    <property type="match status" value="1"/>
</dbReference>
<dbReference type="PROSITE" id="PS51456">
    <property type="entry name" value="MYOSIN_MOTOR"/>
    <property type="match status" value="1"/>
</dbReference>
<evidence type="ECO:0000256" key="6">
    <source>
        <dbReference type="SAM" id="Coils"/>
    </source>
</evidence>